<evidence type="ECO:0000313" key="6">
    <source>
        <dbReference type="Proteomes" id="UP000002035"/>
    </source>
</evidence>
<keyword evidence="2" id="KW-0808">Transferase</keyword>
<proteinExistence type="inferred from homology"/>
<evidence type="ECO:0000256" key="1">
    <source>
        <dbReference type="ARBA" id="ARBA00008861"/>
    </source>
</evidence>
<keyword evidence="6" id="KW-1185">Reference proteome</keyword>
<feature type="domain" description="Gamma-glutamylcyclotransferase AIG2-like" evidence="4">
    <location>
        <begin position="24"/>
        <end position="133"/>
    </location>
</feature>
<organism evidence="5 6">
    <name type="scientific">Arthroderma otae (strain ATCC MYA-4605 / CBS 113480)</name>
    <name type="common">Microsporum canis</name>
    <dbReference type="NCBI Taxonomy" id="554155"/>
    <lineage>
        <taxon>Eukaryota</taxon>
        <taxon>Fungi</taxon>
        <taxon>Dikarya</taxon>
        <taxon>Ascomycota</taxon>
        <taxon>Pezizomycotina</taxon>
        <taxon>Eurotiomycetes</taxon>
        <taxon>Eurotiomycetidae</taxon>
        <taxon>Onygenales</taxon>
        <taxon>Arthrodermataceae</taxon>
        <taxon>Microsporum</taxon>
    </lineage>
</organism>
<dbReference type="RefSeq" id="XP_002849725.1">
    <property type="nucleotide sequence ID" value="XM_002849679.1"/>
</dbReference>
<comment type="similarity">
    <text evidence="1">Belongs to the gamma-glutamylcyclotransferase family.</text>
</comment>
<evidence type="ECO:0000313" key="5">
    <source>
        <dbReference type="EMBL" id="EEQ29840.1"/>
    </source>
</evidence>
<evidence type="ECO:0000259" key="4">
    <source>
        <dbReference type="Pfam" id="PF06094"/>
    </source>
</evidence>
<accession>C5FGF5</accession>
<dbReference type="Proteomes" id="UP000002035">
    <property type="component" value="Unassembled WGS sequence"/>
</dbReference>
<dbReference type="EMBL" id="DS995702">
    <property type="protein sequence ID" value="EEQ29840.1"/>
    <property type="molecule type" value="Genomic_DNA"/>
</dbReference>
<dbReference type="eggNOG" id="ENOG502S2U6">
    <property type="taxonomic scope" value="Eukaryota"/>
</dbReference>
<dbReference type="VEuPathDB" id="FungiDB:MCYG_02659"/>
<dbReference type="PANTHER" id="PTHR31544">
    <property type="entry name" value="AIG2-LIKE PROTEIN D"/>
    <property type="match status" value="1"/>
</dbReference>
<sequence>MAEQVTLAAGAASKNDNDPPTGLYFFYGTLMDATLLVELLSLDKRPDLRPAYIKGYKFKLWGPYPALLDDKHDDTAVIEGAVFNVETVEHARELARYETKNYTTGSTTAYYSDGRQPATDQATIYVFAGNRADLTEGEFNLERWMRFQGRGGVLDELAAKKVDSA</sequence>
<name>C5FGF5_ARTOC</name>
<dbReference type="InterPro" id="IPR009288">
    <property type="entry name" value="AIG2-like_dom"/>
</dbReference>
<dbReference type="CDD" id="cd06661">
    <property type="entry name" value="GGCT_like"/>
    <property type="match status" value="1"/>
</dbReference>
<reference evidence="6" key="1">
    <citation type="journal article" date="2012" name="MBio">
        <title>Comparative genome analysis of Trichophyton rubrum and related dermatophytes reveals candidate genes involved in infection.</title>
        <authorList>
            <person name="Martinez D.A."/>
            <person name="Oliver B.G."/>
            <person name="Graeser Y."/>
            <person name="Goldberg J.M."/>
            <person name="Li W."/>
            <person name="Martinez-Rossi N.M."/>
            <person name="Monod M."/>
            <person name="Shelest E."/>
            <person name="Barton R.C."/>
            <person name="Birch E."/>
            <person name="Brakhage A.A."/>
            <person name="Chen Z."/>
            <person name="Gurr S.J."/>
            <person name="Heiman D."/>
            <person name="Heitman J."/>
            <person name="Kosti I."/>
            <person name="Rossi A."/>
            <person name="Saif S."/>
            <person name="Samalova M."/>
            <person name="Saunders C.W."/>
            <person name="Shea T."/>
            <person name="Summerbell R.C."/>
            <person name="Xu J."/>
            <person name="Young S."/>
            <person name="Zeng Q."/>
            <person name="Birren B.W."/>
            <person name="Cuomo C.A."/>
            <person name="White T.C."/>
        </authorList>
    </citation>
    <scope>NUCLEOTIDE SEQUENCE [LARGE SCALE GENOMIC DNA]</scope>
    <source>
        <strain evidence="6">ATCC MYA-4605 / CBS 113480</strain>
    </source>
</reference>
<dbReference type="PANTHER" id="PTHR31544:SF4">
    <property type="entry name" value="GAMMA-GLUTAMYLCYCLOTRANSFERASE-RELATED"/>
    <property type="match status" value="1"/>
</dbReference>
<dbReference type="GO" id="GO:0016740">
    <property type="term" value="F:transferase activity"/>
    <property type="evidence" value="ECO:0007669"/>
    <property type="project" value="UniProtKB-KW"/>
</dbReference>
<evidence type="ECO:0000256" key="3">
    <source>
        <dbReference type="ARBA" id="ARBA00030602"/>
    </source>
</evidence>
<dbReference type="Pfam" id="PF06094">
    <property type="entry name" value="GGACT"/>
    <property type="match status" value="1"/>
</dbReference>
<dbReference type="OMA" id="FKLWGPY"/>
<dbReference type="SUPFAM" id="SSF110857">
    <property type="entry name" value="Gamma-glutamyl cyclotransferase-like"/>
    <property type="match status" value="1"/>
</dbReference>
<protein>
    <recommendedName>
        <fullName evidence="3">Putative gamma-glutamylcyclotransferase</fullName>
    </recommendedName>
</protein>
<dbReference type="OrthoDB" id="3262926at2759"/>
<dbReference type="Gene3D" id="3.10.490.10">
    <property type="entry name" value="Gamma-glutamyl cyclotransferase-like"/>
    <property type="match status" value="1"/>
</dbReference>
<gene>
    <name evidence="5" type="ORF">MCYG_02659</name>
</gene>
<evidence type="ECO:0000256" key="2">
    <source>
        <dbReference type="ARBA" id="ARBA00022679"/>
    </source>
</evidence>
<dbReference type="GeneID" id="9222855"/>
<dbReference type="InterPro" id="IPR045038">
    <property type="entry name" value="AIG2-like"/>
</dbReference>
<dbReference type="AlphaFoldDB" id="C5FGF5"/>
<dbReference type="InterPro" id="IPR013024">
    <property type="entry name" value="GGCT-like"/>
</dbReference>
<dbReference type="InterPro" id="IPR036568">
    <property type="entry name" value="GGCT-like_sf"/>
</dbReference>
<dbReference type="HOGENOM" id="CLU_092543_3_0_1"/>